<reference evidence="2 3" key="1">
    <citation type="submission" date="2019-06" db="EMBL/GenBank/DDBJ databases">
        <title>A chromosomal-level reference genome of Carpinus fangiana (Coryloideae, Betulaceae).</title>
        <authorList>
            <person name="Yang X."/>
            <person name="Wang Z."/>
            <person name="Zhang L."/>
            <person name="Hao G."/>
            <person name="Liu J."/>
            <person name="Yang Y."/>
        </authorList>
    </citation>
    <scope>NUCLEOTIDE SEQUENCE [LARGE SCALE GENOMIC DNA]</scope>
    <source>
        <strain evidence="2">Cfa_2016G</strain>
        <tissue evidence="2">Leaf</tissue>
    </source>
</reference>
<evidence type="ECO:0000313" key="2">
    <source>
        <dbReference type="EMBL" id="KAE8009006.1"/>
    </source>
</evidence>
<feature type="region of interest" description="Disordered" evidence="1">
    <location>
        <begin position="121"/>
        <end position="146"/>
    </location>
</feature>
<accession>A0A5N6QQA2</accession>
<protein>
    <submittedName>
        <fullName evidence="2">Uncharacterized protein</fullName>
    </submittedName>
</protein>
<dbReference type="AlphaFoldDB" id="A0A5N6QQA2"/>
<dbReference type="EMBL" id="CM017322">
    <property type="protein sequence ID" value="KAE8009006.1"/>
    <property type="molecule type" value="Genomic_DNA"/>
</dbReference>
<evidence type="ECO:0000313" key="3">
    <source>
        <dbReference type="Proteomes" id="UP000327013"/>
    </source>
</evidence>
<gene>
    <name evidence="2" type="ORF">FH972_005464</name>
</gene>
<proteinExistence type="predicted"/>
<name>A0A5N6QQA2_9ROSI</name>
<dbReference type="Proteomes" id="UP000327013">
    <property type="component" value="Chromosome 2"/>
</dbReference>
<sequence>MLIGLNSLFIAKQYKARGGVESESDWGWDPMLGDSKSELSRKDWISSGQGLEPEAGQGDLKGVLSQGLRISTVESGEVDMPETARTLELLMERALIASSGVRQVAVKTPENLLVKMETPTPVPQAMRPRVSVREEEIRLPTSAAME</sequence>
<organism evidence="2 3">
    <name type="scientific">Carpinus fangiana</name>
    <dbReference type="NCBI Taxonomy" id="176857"/>
    <lineage>
        <taxon>Eukaryota</taxon>
        <taxon>Viridiplantae</taxon>
        <taxon>Streptophyta</taxon>
        <taxon>Embryophyta</taxon>
        <taxon>Tracheophyta</taxon>
        <taxon>Spermatophyta</taxon>
        <taxon>Magnoliopsida</taxon>
        <taxon>eudicotyledons</taxon>
        <taxon>Gunneridae</taxon>
        <taxon>Pentapetalae</taxon>
        <taxon>rosids</taxon>
        <taxon>fabids</taxon>
        <taxon>Fagales</taxon>
        <taxon>Betulaceae</taxon>
        <taxon>Carpinus</taxon>
    </lineage>
</organism>
<dbReference type="OrthoDB" id="1729580at2759"/>
<evidence type="ECO:0000256" key="1">
    <source>
        <dbReference type="SAM" id="MobiDB-lite"/>
    </source>
</evidence>
<keyword evidence="3" id="KW-1185">Reference proteome</keyword>